<dbReference type="PANTHER" id="PTHR11102">
    <property type="entry name" value="SEL-1-LIKE PROTEIN"/>
    <property type="match status" value="1"/>
</dbReference>
<dbReference type="InterPro" id="IPR006597">
    <property type="entry name" value="Sel1-like"/>
</dbReference>
<dbReference type="SMART" id="SM00671">
    <property type="entry name" value="SEL1"/>
    <property type="match status" value="5"/>
</dbReference>
<protein>
    <submittedName>
        <fullName evidence="1">Sel1 repeat family protein</fullName>
    </submittedName>
</protein>
<reference evidence="1 2" key="1">
    <citation type="submission" date="2020-04" db="EMBL/GenBank/DDBJ databases">
        <title>Draft Genome Sequence of Streptomyces morookaense DSM 40503, an 8-azaguanine-producing strain.</title>
        <authorList>
            <person name="Qi J."/>
            <person name="Gao J.-M."/>
        </authorList>
    </citation>
    <scope>NUCLEOTIDE SEQUENCE [LARGE SCALE GENOMIC DNA]</scope>
    <source>
        <strain evidence="1 2">DSM 40503</strain>
    </source>
</reference>
<accession>A0A7Y7B6N3</accession>
<evidence type="ECO:0000313" key="2">
    <source>
        <dbReference type="Proteomes" id="UP000587462"/>
    </source>
</evidence>
<dbReference type="Proteomes" id="UP000587462">
    <property type="component" value="Unassembled WGS sequence"/>
</dbReference>
<keyword evidence="2" id="KW-1185">Reference proteome</keyword>
<dbReference type="PANTHER" id="PTHR11102:SF160">
    <property type="entry name" value="ERAD-ASSOCIATED E3 UBIQUITIN-PROTEIN LIGASE COMPONENT HRD3"/>
    <property type="match status" value="1"/>
</dbReference>
<gene>
    <name evidence="1" type="ORF">HG542_20465</name>
</gene>
<sequence>MREKLVGLASRLEELLKCGDAEAKALLGGVLLDTGSDPARAARLFGEAAEAGVVEGKRGLGFMLNSGVAVHRDPVKANQLSLEAANSGDGYAAYNLAINYYNGHGVGRNVREFMRWLRCASERGIPEACALLGDKLSAQGHDEEALSWYVSAAESGHAPAMYVAGCWYRDGTGVDADPVQAVRWFLTMLDRGNADGIHEAIQLARGMTEAQVREAGRLARREADAVLLMRR</sequence>
<evidence type="ECO:0000313" key="1">
    <source>
        <dbReference type="EMBL" id="NVK80023.1"/>
    </source>
</evidence>
<organism evidence="1 2">
    <name type="scientific">Streptomyces morookaense</name>
    <name type="common">Streptoverticillium morookaense</name>
    <dbReference type="NCBI Taxonomy" id="1970"/>
    <lineage>
        <taxon>Bacteria</taxon>
        <taxon>Bacillati</taxon>
        <taxon>Actinomycetota</taxon>
        <taxon>Actinomycetes</taxon>
        <taxon>Kitasatosporales</taxon>
        <taxon>Streptomycetaceae</taxon>
        <taxon>Streptomyces</taxon>
    </lineage>
</organism>
<dbReference type="EMBL" id="JABBXF010000046">
    <property type="protein sequence ID" value="NVK80023.1"/>
    <property type="molecule type" value="Genomic_DNA"/>
</dbReference>
<dbReference type="InterPro" id="IPR011990">
    <property type="entry name" value="TPR-like_helical_dom_sf"/>
</dbReference>
<comment type="caution">
    <text evidence="1">The sequence shown here is derived from an EMBL/GenBank/DDBJ whole genome shotgun (WGS) entry which is preliminary data.</text>
</comment>
<dbReference type="Gene3D" id="1.25.40.10">
    <property type="entry name" value="Tetratricopeptide repeat domain"/>
    <property type="match status" value="2"/>
</dbReference>
<dbReference type="InterPro" id="IPR050767">
    <property type="entry name" value="Sel1_AlgK"/>
</dbReference>
<name>A0A7Y7B6N3_STRMO</name>
<dbReference type="AlphaFoldDB" id="A0A7Y7B6N3"/>
<proteinExistence type="predicted"/>
<dbReference type="Pfam" id="PF08238">
    <property type="entry name" value="Sel1"/>
    <property type="match status" value="5"/>
</dbReference>
<dbReference type="SUPFAM" id="SSF81901">
    <property type="entry name" value="HCP-like"/>
    <property type="match status" value="1"/>
</dbReference>
<dbReference type="RefSeq" id="WP_171083525.1">
    <property type="nucleotide sequence ID" value="NZ_BNBU01000008.1"/>
</dbReference>